<sequence length="688" mass="73570">MSGLKDTLKGGWHPKGKDGKSKESWRGDFKGIDQVAGWMGKKKSPGEEAEDHISRPLHTLKDPSAFGPPPKNVNYHGGAALPNQITPHTGGWGAPIPKEELEAKERAKREQAQREAEEAAKPKPPPVPYRANTTGLSTSHLPPPPGRKDGADGRTPVPDTAGKPKPPGLPPRLPPRQNSSTAPSPPPPPHSAVNEPDAHKGILNQGSLNRLGAAGVSVPGFGIGASKGKPILPPPNTASPSRSPAPTASPVQTSQLNELQSRFSRLSSSTTPKPEAPSEGTTWAQKQAALKTASSFRDDPSKVSFNDARAAASTANNFRERHGEQVKSGWQSANKLNNKYGITDKVGAYGGVSSPHNSEPPEQKSLGIEMRDNTNGNVSAAVVGKKKPPPPPVKRVDLTGGSSSSPEPPPIPLASKPKPGPQPTSSHEQPYVPQDLDLDLQSLWFAQTPTRFPPKTIKPSTITYAATSGWSSSGVRKTHTYSAHIRFYKDLSSTKIHLTWDSSNPGITVKVQQRHCPPPKQLSRGELEDYRRQYSDSLASWCESQMGQQVGDGECWTLAHHGLEAIGAMPSQTLIHGALVYSCLPAQSNPQPQGSVRDAGVARGDVIQILKAHFQLKNGGSAWAGDPDHTAVITEVEPNGVLKVVEQNVGGVKRVRTGSYDMSTMVTGELRIYRGVSESWVGKLDPNW</sequence>
<dbReference type="Proteomes" id="UP000184330">
    <property type="component" value="Unassembled WGS sequence"/>
</dbReference>
<feature type="domain" description="BBC1/AIM3 cysteine proteinase-fold" evidence="2">
    <location>
        <begin position="512"/>
        <end position="684"/>
    </location>
</feature>
<dbReference type="InterPro" id="IPR057402">
    <property type="entry name" value="AIM3_BBC1_C"/>
</dbReference>
<protein>
    <submittedName>
        <fullName evidence="3">Related to myosin tail region-interacting protein MTI1</fullName>
    </submittedName>
</protein>
<feature type="compositionally biased region" description="Low complexity" evidence="1">
    <location>
        <begin position="238"/>
        <end position="250"/>
    </location>
</feature>
<feature type="compositionally biased region" description="Polar residues" evidence="1">
    <location>
        <begin position="131"/>
        <end position="140"/>
    </location>
</feature>
<dbReference type="EMBL" id="FJOG01000005">
    <property type="protein sequence ID" value="CZR54494.1"/>
    <property type="molecule type" value="Genomic_DNA"/>
</dbReference>
<dbReference type="Pfam" id="PF25459">
    <property type="entry name" value="AIM3_BBC1_C"/>
    <property type="match status" value="1"/>
</dbReference>
<evidence type="ECO:0000259" key="2">
    <source>
        <dbReference type="Pfam" id="PF25459"/>
    </source>
</evidence>
<dbReference type="STRING" id="576137.A0A1L7WNY6"/>
<proteinExistence type="predicted"/>
<reference evidence="3 4" key="1">
    <citation type="submission" date="2016-03" db="EMBL/GenBank/DDBJ databases">
        <authorList>
            <person name="Ploux O."/>
        </authorList>
    </citation>
    <scope>NUCLEOTIDE SEQUENCE [LARGE SCALE GENOMIC DNA]</scope>
    <source>
        <strain evidence="3 4">UAMH 11012</strain>
    </source>
</reference>
<accession>A0A1L7WNY6</accession>
<dbReference type="AlphaFoldDB" id="A0A1L7WNY6"/>
<organism evidence="3 4">
    <name type="scientific">Phialocephala subalpina</name>
    <dbReference type="NCBI Taxonomy" id="576137"/>
    <lineage>
        <taxon>Eukaryota</taxon>
        <taxon>Fungi</taxon>
        <taxon>Dikarya</taxon>
        <taxon>Ascomycota</taxon>
        <taxon>Pezizomycotina</taxon>
        <taxon>Leotiomycetes</taxon>
        <taxon>Helotiales</taxon>
        <taxon>Mollisiaceae</taxon>
        <taxon>Phialocephala</taxon>
        <taxon>Phialocephala fortinii species complex</taxon>
    </lineage>
</organism>
<evidence type="ECO:0000256" key="1">
    <source>
        <dbReference type="SAM" id="MobiDB-lite"/>
    </source>
</evidence>
<feature type="compositionally biased region" description="Basic and acidic residues" evidence="1">
    <location>
        <begin position="97"/>
        <end position="121"/>
    </location>
</feature>
<name>A0A1L7WNY6_9HELO</name>
<dbReference type="Gene3D" id="3.90.1720.60">
    <property type="match status" value="1"/>
</dbReference>
<feature type="compositionally biased region" description="Pro residues" evidence="1">
    <location>
        <begin position="164"/>
        <end position="174"/>
    </location>
</feature>
<dbReference type="OrthoDB" id="3357271at2759"/>
<feature type="compositionally biased region" description="Basic and acidic residues" evidence="1">
    <location>
        <begin position="15"/>
        <end position="31"/>
    </location>
</feature>
<feature type="compositionally biased region" description="Polar residues" evidence="1">
    <location>
        <begin position="251"/>
        <end position="272"/>
    </location>
</feature>
<feature type="compositionally biased region" description="Pro residues" evidence="1">
    <location>
        <begin position="406"/>
        <end position="422"/>
    </location>
</feature>
<gene>
    <name evidence="3" type="ORF">PAC_04378</name>
</gene>
<keyword evidence="4" id="KW-1185">Reference proteome</keyword>
<evidence type="ECO:0000313" key="3">
    <source>
        <dbReference type="EMBL" id="CZR54494.1"/>
    </source>
</evidence>
<feature type="compositionally biased region" description="Polar residues" evidence="1">
    <location>
        <begin position="328"/>
        <end position="337"/>
    </location>
</feature>
<evidence type="ECO:0000313" key="4">
    <source>
        <dbReference type="Proteomes" id="UP000184330"/>
    </source>
</evidence>
<feature type="region of interest" description="Disordered" evidence="1">
    <location>
        <begin position="1"/>
        <end position="432"/>
    </location>
</feature>